<evidence type="ECO:0000313" key="2">
    <source>
        <dbReference type="EMBL" id="CAA9302989.1"/>
    </source>
</evidence>
<dbReference type="InterPro" id="IPR036388">
    <property type="entry name" value="WH-like_DNA-bd_sf"/>
</dbReference>
<evidence type="ECO:0000259" key="1">
    <source>
        <dbReference type="Pfam" id="PF03551"/>
    </source>
</evidence>
<dbReference type="InterPro" id="IPR005149">
    <property type="entry name" value="Tscrpt_reg_PadR_N"/>
</dbReference>
<organism evidence="2">
    <name type="scientific">uncultured Cytophagales bacterium</name>
    <dbReference type="NCBI Taxonomy" id="158755"/>
    <lineage>
        <taxon>Bacteria</taxon>
        <taxon>Pseudomonadati</taxon>
        <taxon>Bacteroidota</taxon>
        <taxon>Sphingobacteriia</taxon>
        <taxon>Sphingobacteriales</taxon>
        <taxon>environmental samples</taxon>
    </lineage>
</organism>
<dbReference type="SUPFAM" id="SSF46785">
    <property type="entry name" value="Winged helix' DNA-binding domain"/>
    <property type="match status" value="1"/>
</dbReference>
<dbReference type="AlphaFoldDB" id="A0A6J4KG84"/>
<dbReference type="EMBL" id="CADCTQ010000463">
    <property type="protein sequence ID" value="CAA9302989.1"/>
    <property type="molecule type" value="Genomic_DNA"/>
</dbReference>
<gene>
    <name evidence="2" type="ORF">AVDCRST_MAG56-5591</name>
</gene>
<accession>A0A6J4KG84</accession>
<feature type="domain" description="Transcription regulator PadR N-terminal" evidence="1">
    <location>
        <begin position="20"/>
        <end position="90"/>
    </location>
</feature>
<protein>
    <submittedName>
        <fullName evidence="2">Transcriptional regulator, PadR family</fullName>
    </submittedName>
</protein>
<dbReference type="InterPro" id="IPR036390">
    <property type="entry name" value="WH_DNA-bd_sf"/>
</dbReference>
<dbReference type="Gene3D" id="1.10.10.10">
    <property type="entry name" value="Winged helix-like DNA-binding domain superfamily/Winged helix DNA-binding domain"/>
    <property type="match status" value="1"/>
</dbReference>
<reference evidence="2" key="1">
    <citation type="submission" date="2020-02" db="EMBL/GenBank/DDBJ databases">
        <authorList>
            <person name="Meier V. D."/>
        </authorList>
    </citation>
    <scope>NUCLEOTIDE SEQUENCE</scope>
    <source>
        <strain evidence="2">AVDCRST_MAG56</strain>
    </source>
</reference>
<proteinExistence type="predicted"/>
<name>A0A6J4KG84_9SPHI</name>
<dbReference type="Pfam" id="PF03551">
    <property type="entry name" value="PadR"/>
    <property type="match status" value="1"/>
</dbReference>
<sequence>MENPCLGTFEEIVLLAVCVLGEDAYGVTVTDEITGQAGRPVHLSAVHTALYRLEEKGLLRSGLGGATPARGGRRKRLYGVTSAGRHALREARTLRESFWRRIPAAGWEWEGGAA</sequence>